<organism evidence="2 3">
    <name type="scientific">Bacteroides eggerthii 1_2_48FAA</name>
    <dbReference type="NCBI Taxonomy" id="665953"/>
    <lineage>
        <taxon>Bacteria</taxon>
        <taxon>Pseudomonadati</taxon>
        <taxon>Bacteroidota</taxon>
        <taxon>Bacteroidia</taxon>
        <taxon>Bacteroidales</taxon>
        <taxon>Bacteroidaceae</taxon>
        <taxon>Bacteroides</taxon>
    </lineage>
</organism>
<evidence type="ECO:0000313" key="3">
    <source>
        <dbReference type="Proteomes" id="UP000003246"/>
    </source>
</evidence>
<comment type="caution">
    <text evidence="2">The sequence shown here is derived from an EMBL/GenBank/DDBJ whole genome shotgun (WGS) entry which is preliminary data.</text>
</comment>
<dbReference type="Gene3D" id="1.25.40.10">
    <property type="entry name" value="Tetratricopeptide repeat domain"/>
    <property type="match status" value="1"/>
</dbReference>
<protein>
    <submittedName>
        <fullName evidence="2">Uncharacterized protein</fullName>
    </submittedName>
</protein>
<name>E5WTQ9_9BACE</name>
<dbReference type="InterPro" id="IPR011990">
    <property type="entry name" value="TPR-like_helical_dom_sf"/>
</dbReference>
<evidence type="ECO:0000256" key="1">
    <source>
        <dbReference type="PROSITE-ProRule" id="PRU00339"/>
    </source>
</evidence>
<accession>E5WTQ9</accession>
<dbReference type="AlphaFoldDB" id="E5WTQ9"/>
<evidence type="ECO:0000313" key="2">
    <source>
        <dbReference type="EMBL" id="EFV31731.1"/>
    </source>
</evidence>
<dbReference type="Proteomes" id="UP000003246">
    <property type="component" value="Unassembled WGS sequence"/>
</dbReference>
<dbReference type="HOGENOM" id="CLU_2713903_0_0_10"/>
<gene>
    <name evidence="2" type="ORF">HMPREF1016_00060</name>
</gene>
<dbReference type="InterPro" id="IPR019734">
    <property type="entry name" value="TPR_rpt"/>
</dbReference>
<sequence>MTTVDLAIKNLPKKDKEYRSYAFALRADVYVRLENIDNALCDYATAIDLTPERIKLYERLTNLYYQLEKYSL</sequence>
<proteinExistence type="predicted"/>
<reference evidence="2 3" key="1">
    <citation type="submission" date="2010-10" db="EMBL/GenBank/DDBJ databases">
        <title>The Genome Sequence of Bacteroides eggerthii strain 1_2_48FAA.</title>
        <authorList>
            <consortium name="The Broad Institute Genome Sequencing Platform"/>
            <person name="Ward D."/>
            <person name="Earl A."/>
            <person name="Feldgarden M."/>
            <person name="Young S.K."/>
            <person name="Gargeya S."/>
            <person name="Zeng Q."/>
            <person name="Alvarado L."/>
            <person name="Berlin A."/>
            <person name="Bochicchio J."/>
            <person name="Chapman S.B."/>
            <person name="Chen Z."/>
            <person name="Freedman E."/>
            <person name="Gellesch M."/>
            <person name="Goldberg J."/>
            <person name="Griggs A."/>
            <person name="Gujja S."/>
            <person name="Heilman E."/>
            <person name="Heiman D."/>
            <person name="Howarth C."/>
            <person name="Mehta T."/>
            <person name="Neiman D."/>
            <person name="Pearson M."/>
            <person name="Roberts A."/>
            <person name="Saif S."/>
            <person name="Shea T."/>
            <person name="Shenoy N."/>
            <person name="Sisk P."/>
            <person name="Stolte C."/>
            <person name="Sykes S."/>
            <person name="White J."/>
            <person name="Yandava C."/>
            <person name="Allen-Vercoe E."/>
            <person name="Ambrose C."/>
            <person name="Strauss J."/>
            <person name="Daigneault M."/>
            <person name="Haas B."/>
            <person name="Nusbaum C."/>
            <person name="Birren B."/>
        </authorList>
    </citation>
    <scope>NUCLEOTIDE SEQUENCE [LARGE SCALE GENOMIC DNA]</scope>
    <source>
        <strain evidence="2 3">1_2_48FAA</strain>
    </source>
</reference>
<feature type="repeat" description="TPR" evidence="1">
    <location>
        <begin position="20"/>
        <end position="53"/>
    </location>
</feature>
<dbReference type="PROSITE" id="PS50005">
    <property type="entry name" value="TPR"/>
    <property type="match status" value="1"/>
</dbReference>
<dbReference type="SUPFAM" id="SSF48452">
    <property type="entry name" value="TPR-like"/>
    <property type="match status" value="1"/>
</dbReference>
<dbReference type="EMBL" id="ACWG01000001">
    <property type="protein sequence ID" value="EFV31731.1"/>
    <property type="molecule type" value="Genomic_DNA"/>
</dbReference>
<keyword evidence="1" id="KW-0802">TPR repeat</keyword>